<keyword evidence="2" id="KW-1185">Reference proteome</keyword>
<accession>A0A9W6V924</accession>
<protein>
    <recommendedName>
        <fullName evidence="3">DUF885 domain-containing protein</fullName>
    </recommendedName>
</protein>
<evidence type="ECO:0008006" key="3">
    <source>
        <dbReference type="Google" id="ProtNLM"/>
    </source>
</evidence>
<reference evidence="1" key="1">
    <citation type="submission" date="2023-02" db="EMBL/GenBank/DDBJ databases">
        <title>Actinokineospora globicatena NBRC 15670.</title>
        <authorList>
            <person name="Ichikawa N."/>
            <person name="Sato H."/>
            <person name="Tonouchi N."/>
        </authorList>
    </citation>
    <scope>NUCLEOTIDE SEQUENCE</scope>
    <source>
        <strain evidence="1">NBRC 15670</strain>
    </source>
</reference>
<comment type="caution">
    <text evidence="1">The sequence shown here is derived from an EMBL/GenBank/DDBJ whole genome shotgun (WGS) entry which is preliminary data.</text>
</comment>
<dbReference type="RefSeq" id="WP_285610394.1">
    <property type="nucleotide sequence ID" value="NZ_BSSD01000003.1"/>
</dbReference>
<dbReference type="EMBL" id="BSSD01000003">
    <property type="protein sequence ID" value="GLW91549.1"/>
    <property type="molecule type" value="Genomic_DNA"/>
</dbReference>
<dbReference type="InterPro" id="IPR010281">
    <property type="entry name" value="DUF885"/>
</dbReference>
<dbReference type="Proteomes" id="UP001165042">
    <property type="component" value="Unassembled WGS sequence"/>
</dbReference>
<sequence>MASSPHDGVHQICDRYVDDIAAADPILATLVGVAGHDRDLPDLSPDGIAARAQVSRAALADIGGAEPTDAGEANAKAVFVERVGLQVELFEAGERLADLNVIASPPQDVRQVFDLMPNDTADDWSVIAARLGQVPAALAGYQVSLREAAANGDVAALRQVTKVADQCRTWAASFFTDLVAGAEVEGALRSDLDAAAAGASSAYAGLADFLTGELAPKAPTEDAVGEDRYRLWSREFTGARLDLHEAYEWGWAEFARLEAEMTEVAGRISPGASIAEAAAVLDADPRYQVQGQKALEEWMQRLSDQALTDLRGVHFEIPDPLMRLECRIAPPGGSVGAYYTGPTDDWTRPGRMWWSVPAEREDFSTWREVSTVYHEGVPGHHLQIATAVHQAASLNRFQRLLTWVPAHGEGWALYAERLMREFGYLSDDGDLLGMLDAHLFRAARVIVDIGMHLKLEIPGGFGFHPGERWTPDLGLEFMLTRTITDPTHVHDEIDRYLGWPGQAPTYKLGERLWLQARDEAKARRGADFDLKAFHQDALVMGAMGLDTLRERLAAL</sequence>
<proteinExistence type="predicted"/>
<dbReference type="AlphaFoldDB" id="A0A9W6V924"/>
<organism evidence="1 2">
    <name type="scientific">Actinokineospora globicatena</name>
    <dbReference type="NCBI Taxonomy" id="103729"/>
    <lineage>
        <taxon>Bacteria</taxon>
        <taxon>Bacillati</taxon>
        <taxon>Actinomycetota</taxon>
        <taxon>Actinomycetes</taxon>
        <taxon>Pseudonocardiales</taxon>
        <taxon>Pseudonocardiaceae</taxon>
        <taxon>Actinokineospora</taxon>
    </lineage>
</organism>
<evidence type="ECO:0000313" key="2">
    <source>
        <dbReference type="Proteomes" id="UP001165042"/>
    </source>
</evidence>
<dbReference type="PANTHER" id="PTHR33361">
    <property type="entry name" value="GLR0591 PROTEIN"/>
    <property type="match status" value="1"/>
</dbReference>
<name>A0A9W6V924_9PSEU</name>
<dbReference type="PANTHER" id="PTHR33361:SF2">
    <property type="entry name" value="DUF885 DOMAIN-CONTAINING PROTEIN"/>
    <property type="match status" value="1"/>
</dbReference>
<dbReference type="Pfam" id="PF05960">
    <property type="entry name" value="DUF885"/>
    <property type="match status" value="1"/>
</dbReference>
<evidence type="ECO:0000313" key="1">
    <source>
        <dbReference type="EMBL" id="GLW91549.1"/>
    </source>
</evidence>
<gene>
    <name evidence="1" type="ORF">Aglo03_23650</name>
</gene>